<reference evidence="1 2" key="1">
    <citation type="submission" date="2018-04" db="EMBL/GenBank/DDBJ databases">
        <title>Novel Campyloabacter and Helicobacter Species and Strains.</title>
        <authorList>
            <person name="Mannion A.J."/>
            <person name="Shen Z."/>
            <person name="Fox J.G."/>
        </authorList>
    </citation>
    <scope>NUCLEOTIDE SEQUENCE [LARGE SCALE GENOMIC DNA]</scope>
    <source>
        <strain evidence="1 2">MIT 04-9366</strain>
    </source>
</reference>
<organism evidence="1 2">
    <name type="scientific">Helicobacter brantae</name>
    <dbReference type="NCBI Taxonomy" id="375927"/>
    <lineage>
        <taxon>Bacteria</taxon>
        <taxon>Pseudomonadati</taxon>
        <taxon>Campylobacterota</taxon>
        <taxon>Epsilonproteobacteria</taxon>
        <taxon>Campylobacterales</taxon>
        <taxon>Helicobacteraceae</taxon>
        <taxon>Helicobacter</taxon>
    </lineage>
</organism>
<dbReference type="Proteomes" id="UP000257045">
    <property type="component" value="Unassembled WGS sequence"/>
</dbReference>
<dbReference type="RefSeq" id="WP_115569999.1">
    <property type="nucleotide sequence ID" value="NZ_NXLV01000015.1"/>
</dbReference>
<name>A0A3D8IVZ5_9HELI</name>
<keyword evidence="2" id="KW-1185">Reference proteome</keyword>
<accession>A0A3D8IVZ5</accession>
<evidence type="ECO:0000313" key="2">
    <source>
        <dbReference type="Proteomes" id="UP000257045"/>
    </source>
</evidence>
<comment type="caution">
    <text evidence="1">The sequence shown here is derived from an EMBL/GenBank/DDBJ whole genome shotgun (WGS) entry which is preliminary data.</text>
</comment>
<gene>
    <name evidence="1" type="ORF">CQA58_06980</name>
</gene>
<dbReference type="AlphaFoldDB" id="A0A3D8IVZ5"/>
<evidence type="ECO:0000313" key="1">
    <source>
        <dbReference type="EMBL" id="RDU69392.1"/>
    </source>
</evidence>
<dbReference type="EMBL" id="NXLV01000015">
    <property type="protein sequence ID" value="RDU69392.1"/>
    <property type="molecule type" value="Genomic_DNA"/>
</dbReference>
<dbReference type="OrthoDB" id="5317449at2"/>
<proteinExistence type="predicted"/>
<protein>
    <submittedName>
        <fullName evidence="1">Uncharacterized protein</fullName>
    </submittedName>
</protein>
<dbReference type="InterPro" id="IPR023614">
    <property type="entry name" value="Porin_dom_sf"/>
</dbReference>
<sequence>MDMKKKTLVFLGSLALASAYDNIDEALKNGVTQGDVSFYSDYYDPFATSIADSFGMRDESYVAITMGLQYRSAFYKNMRLSVGFRAAYPLWQWHKGDINLDFDSSNPILLKDTFLEYFDGDTSIKAGRFFVSNEWISNQVEGFWVRNRSLENLLLELCWINSYGDVTPTSMSAFSRYTENWSGYTYASSKYNFTNKDWEFWAKVYTSFGYSVNYVLGASTGFEYKFSKSKIGLALNTAGSFEFSNGDDRGDGVDFDAKLYVEAAGLDFSFGYIQSGKESGWGSLNRINNTISPLGVGNVLDSSFAVDTSVIYTALAGTFDQVTLCLLYGVGLFTSAIPSIGGRHIQNEVDLAMSFNFTNNVSAFVNVYNTHLGNDAIPNVIQVQAGMSLSF</sequence>
<dbReference type="Gene3D" id="2.40.160.10">
    <property type="entry name" value="Porin"/>
    <property type="match status" value="1"/>
</dbReference>
<dbReference type="NCBIfam" id="NF033923">
    <property type="entry name" value="opr_proin_2"/>
    <property type="match status" value="1"/>
</dbReference>